<dbReference type="STRING" id="448.Lery_1147"/>
<proteinExistence type="predicted"/>
<dbReference type="RefSeq" id="WP_131750949.1">
    <property type="nucleotide sequence ID" value="NZ_LNYA01000023.1"/>
</dbReference>
<dbReference type="InterPro" id="IPR011008">
    <property type="entry name" value="Dimeric_a/b-barrel"/>
</dbReference>
<sequence length="243" mass="26854">MKSWMVLFCSMVVGSGVWADDLAQPGKNLNEATYINLKSRGAQEKNLTLLLKAGADRVKSTEPNTEIWFALTREGNQFALFNAFNDTAGRAAHLNGQVITALRQNADKLIEGGWENGVIKNIQNANILVSNNYQPDRLNQSRLASYAVFNIILGKERELDMLLQKVVALVNRVEPNTIFWAALKNDDGSYALVATFTDMDALKAHFSGVAAITFQQNASQLIQGGWDNGVMKNIKNYDVLASR</sequence>
<dbReference type="EMBL" id="LNYA01000023">
    <property type="protein sequence ID" value="KTC98093.1"/>
    <property type="molecule type" value="Genomic_DNA"/>
</dbReference>
<keyword evidence="1" id="KW-0732">Signal</keyword>
<protein>
    <recommendedName>
        <fullName evidence="4">Antibiotic biosynthesis monooxygenase</fullName>
    </recommendedName>
</protein>
<dbReference type="AlphaFoldDB" id="A0A0W0TR74"/>
<feature type="chain" id="PRO_5006913352" description="Antibiotic biosynthesis monooxygenase" evidence="1">
    <location>
        <begin position="20"/>
        <end position="243"/>
    </location>
</feature>
<comment type="caution">
    <text evidence="2">The sequence shown here is derived from an EMBL/GenBank/DDBJ whole genome shotgun (WGS) entry which is preliminary data.</text>
</comment>
<accession>A0A0W0TR74</accession>
<evidence type="ECO:0000313" key="2">
    <source>
        <dbReference type="EMBL" id="KTC98093.1"/>
    </source>
</evidence>
<dbReference type="PATRIC" id="fig|448.7.peg.1202"/>
<evidence type="ECO:0000256" key="1">
    <source>
        <dbReference type="SAM" id="SignalP"/>
    </source>
</evidence>
<dbReference type="SUPFAM" id="SSF54909">
    <property type="entry name" value="Dimeric alpha+beta barrel"/>
    <property type="match status" value="2"/>
</dbReference>
<keyword evidence="3" id="KW-1185">Reference proteome</keyword>
<reference evidence="2 3" key="1">
    <citation type="submission" date="2015-11" db="EMBL/GenBank/DDBJ databases">
        <title>Genomic analysis of 38 Legionella species identifies large and diverse effector repertoires.</title>
        <authorList>
            <person name="Burstein D."/>
            <person name="Amaro F."/>
            <person name="Zusman T."/>
            <person name="Lifshitz Z."/>
            <person name="Cohen O."/>
            <person name="Gilbert J.A."/>
            <person name="Pupko T."/>
            <person name="Shuman H.A."/>
            <person name="Segal G."/>
        </authorList>
    </citation>
    <scope>NUCLEOTIDE SEQUENCE [LARGE SCALE GENOMIC DNA]</scope>
    <source>
        <strain evidence="2 3">SE-32A-C8</strain>
    </source>
</reference>
<name>A0A0W0TR74_LEGER</name>
<dbReference type="OrthoDB" id="9804891at2"/>
<dbReference type="Proteomes" id="UP000054773">
    <property type="component" value="Unassembled WGS sequence"/>
</dbReference>
<organism evidence="2 3">
    <name type="scientific">Legionella erythra</name>
    <dbReference type="NCBI Taxonomy" id="448"/>
    <lineage>
        <taxon>Bacteria</taxon>
        <taxon>Pseudomonadati</taxon>
        <taxon>Pseudomonadota</taxon>
        <taxon>Gammaproteobacteria</taxon>
        <taxon>Legionellales</taxon>
        <taxon>Legionellaceae</taxon>
        <taxon>Legionella</taxon>
    </lineage>
</organism>
<evidence type="ECO:0008006" key="4">
    <source>
        <dbReference type="Google" id="ProtNLM"/>
    </source>
</evidence>
<gene>
    <name evidence="2" type="ORF">Lery_1147</name>
</gene>
<evidence type="ECO:0000313" key="3">
    <source>
        <dbReference type="Proteomes" id="UP000054773"/>
    </source>
</evidence>
<feature type="signal peptide" evidence="1">
    <location>
        <begin position="1"/>
        <end position="19"/>
    </location>
</feature>
<dbReference type="Gene3D" id="3.30.70.100">
    <property type="match status" value="2"/>
</dbReference>